<gene>
    <name evidence="8" type="ORF">FC75_GL001479</name>
</gene>
<feature type="transmembrane region" description="Helical" evidence="7">
    <location>
        <begin position="203"/>
        <end position="222"/>
    </location>
</feature>
<dbReference type="GO" id="GO:0005886">
    <property type="term" value="C:plasma membrane"/>
    <property type="evidence" value="ECO:0007669"/>
    <property type="project" value="UniProtKB-SubCell"/>
</dbReference>
<evidence type="ECO:0000313" key="9">
    <source>
        <dbReference type="Proteomes" id="UP000050865"/>
    </source>
</evidence>
<feature type="transmembrane region" description="Helical" evidence="7">
    <location>
        <begin position="12"/>
        <end position="33"/>
    </location>
</feature>
<reference evidence="8 9" key="1">
    <citation type="journal article" date="2015" name="Genome Announc.">
        <title>Expanding the biotechnology potential of lactobacilli through comparative genomics of 213 strains and associated genera.</title>
        <authorList>
            <person name="Sun Z."/>
            <person name="Harris H.M."/>
            <person name="McCann A."/>
            <person name="Guo C."/>
            <person name="Argimon S."/>
            <person name="Zhang W."/>
            <person name="Yang X."/>
            <person name="Jeffery I.B."/>
            <person name="Cooney J.C."/>
            <person name="Kagawa T.F."/>
            <person name="Liu W."/>
            <person name="Song Y."/>
            <person name="Salvetti E."/>
            <person name="Wrobel A."/>
            <person name="Rasinkangas P."/>
            <person name="Parkhill J."/>
            <person name="Rea M.C."/>
            <person name="O'Sullivan O."/>
            <person name="Ritari J."/>
            <person name="Douillard F.P."/>
            <person name="Paul Ross R."/>
            <person name="Yang R."/>
            <person name="Briner A.E."/>
            <person name="Felis G.E."/>
            <person name="de Vos W.M."/>
            <person name="Barrangou R."/>
            <person name="Klaenhammer T.R."/>
            <person name="Caufield P.W."/>
            <person name="Cui Y."/>
            <person name="Zhang H."/>
            <person name="O'Toole P.W."/>
        </authorList>
    </citation>
    <scope>NUCLEOTIDE SEQUENCE [LARGE SCALE GENOMIC DNA]</scope>
    <source>
        <strain evidence="8 9">DSM 22697</strain>
    </source>
</reference>
<sequence>MNNELDEKNHYIPWFIIALMDFVTVIGFDDIIYNFRNQGLVALFTWVLMTFFYVIPYNLIVAHMGSTFSDEGGGITSWMRRTNGDTVGYFAGWFYWITELPYVVDVANSVIISAGWILNGDGNIQSHMGNAWFGILSAFVFVVFIWLEHLFKNKSLEVMSTIGGIAMFGMTVMFVIMTFVGLKQGRPIATHPFNLQAFMPKHFWSFRFLSTFGLFVFAMNGSEMAAPYTGNMKHPSRDFPKSLKMIAIMTMFLTLFGTFSLGVYFNAHHLPNDLKMNGNYYAFQLIGHQFGLGNTLLYTFTVTQLLYDLAQLAILLDGSTRIFLADVNKRFLPKQLTKKNSDGLPINGYWLTTAICGVIMALGGLLPKINDIFNWLLDLNGIVSPFATCFLFWAFMMLRRHSDRFKTPEYTYIKSDKLAFLVGLWMFSVTFILAVMGFFPTDSDPKTFATMLTLNFAVPAGMIILGFMMPWLTKRQQDRGTAFGVRGWQIITILLAIGAVGAVSYGIDVRLFAGLATLPKLGLVIVADLVAVGLVLLITRNGRKGVSAA</sequence>
<keyword evidence="5 7" id="KW-1133">Transmembrane helix</keyword>
<dbReference type="Pfam" id="PF13520">
    <property type="entry name" value="AA_permease_2"/>
    <property type="match status" value="1"/>
</dbReference>
<feature type="transmembrane region" description="Helical" evidence="7">
    <location>
        <begin position="242"/>
        <end position="267"/>
    </location>
</feature>
<dbReference type="Proteomes" id="UP000050865">
    <property type="component" value="Unassembled WGS sequence"/>
</dbReference>
<accession>A0A0R2F3Z1</accession>
<feature type="transmembrane region" description="Helical" evidence="7">
    <location>
        <begin position="159"/>
        <end position="182"/>
    </location>
</feature>
<dbReference type="AlphaFoldDB" id="A0A0R2F3Z1"/>
<name>A0A0R2F3Z1_9LACO</name>
<evidence type="ECO:0000256" key="3">
    <source>
        <dbReference type="ARBA" id="ARBA00022475"/>
    </source>
</evidence>
<dbReference type="PANTHER" id="PTHR42770">
    <property type="entry name" value="AMINO ACID TRANSPORTER-RELATED"/>
    <property type="match status" value="1"/>
</dbReference>
<dbReference type="STRING" id="1423730.FC75_GL001479"/>
<evidence type="ECO:0000256" key="7">
    <source>
        <dbReference type="SAM" id="Phobius"/>
    </source>
</evidence>
<keyword evidence="3" id="KW-1003">Cell membrane</keyword>
<evidence type="ECO:0000256" key="1">
    <source>
        <dbReference type="ARBA" id="ARBA00004651"/>
    </source>
</evidence>
<evidence type="ECO:0000256" key="4">
    <source>
        <dbReference type="ARBA" id="ARBA00022692"/>
    </source>
</evidence>
<dbReference type="InterPro" id="IPR002293">
    <property type="entry name" value="AA/rel_permease1"/>
</dbReference>
<protein>
    <submittedName>
        <fullName evidence="8">Amino acid transporter</fullName>
    </submittedName>
</protein>
<organism evidence="8 9">
    <name type="scientific">Lacticaseibacillus camelliae DSM 22697 = JCM 13995</name>
    <dbReference type="NCBI Taxonomy" id="1423730"/>
    <lineage>
        <taxon>Bacteria</taxon>
        <taxon>Bacillati</taxon>
        <taxon>Bacillota</taxon>
        <taxon>Bacilli</taxon>
        <taxon>Lactobacillales</taxon>
        <taxon>Lactobacillaceae</taxon>
        <taxon>Lacticaseibacillus</taxon>
    </lineage>
</organism>
<keyword evidence="2" id="KW-0813">Transport</keyword>
<dbReference type="Gene3D" id="1.20.1740.10">
    <property type="entry name" value="Amino acid/polyamine transporter I"/>
    <property type="match status" value="1"/>
</dbReference>
<dbReference type="PIRSF" id="PIRSF006060">
    <property type="entry name" value="AA_transporter"/>
    <property type="match status" value="1"/>
</dbReference>
<comment type="caution">
    <text evidence="8">The sequence shown here is derived from an EMBL/GenBank/DDBJ whole genome shotgun (WGS) entry which is preliminary data.</text>
</comment>
<feature type="transmembrane region" description="Helical" evidence="7">
    <location>
        <begin position="451"/>
        <end position="473"/>
    </location>
</feature>
<evidence type="ECO:0000256" key="6">
    <source>
        <dbReference type="ARBA" id="ARBA00023136"/>
    </source>
</evidence>
<feature type="transmembrane region" description="Helical" evidence="7">
    <location>
        <begin position="372"/>
        <end position="398"/>
    </location>
</feature>
<dbReference type="RefSeq" id="WP_056989349.1">
    <property type="nucleotide sequence ID" value="NZ_AYZJ01000028.1"/>
</dbReference>
<feature type="transmembrane region" description="Helical" evidence="7">
    <location>
        <begin position="418"/>
        <end position="439"/>
    </location>
</feature>
<dbReference type="PATRIC" id="fig|1423730.4.peg.1551"/>
<dbReference type="GO" id="GO:0022857">
    <property type="term" value="F:transmembrane transporter activity"/>
    <property type="evidence" value="ECO:0007669"/>
    <property type="project" value="InterPro"/>
</dbReference>
<evidence type="ECO:0000313" key="8">
    <source>
        <dbReference type="EMBL" id="KRN23280.1"/>
    </source>
</evidence>
<comment type="subcellular location">
    <subcellularLocation>
        <location evidence="1">Cell membrane</location>
        <topology evidence="1">Multi-pass membrane protein</topology>
    </subcellularLocation>
</comment>
<feature type="transmembrane region" description="Helical" evidence="7">
    <location>
        <begin position="346"/>
        <end position="366"/>
    </location>
</feature>
<dbReference type="PANTHER" id="PTHR42770:SF15">
    <property type="entry name" value="GLUTAMATE_GAMMA-AMINOBUTYRATE ANTIPORTER-RELATED"/>
    <property type="match status" value="1"/>
</dbReference>
<dbReference type="EMBL" id="AYZJ01000028">
    <property type="protein sequence ID" value="KRN23280.1"/>
    <property type="molecule type" value="Genomic_DNA"/>
</dbReference>
<keyword evidence="4 7" id="KW-0812">Transmembrane</keyword>
<feature type="transmembrane region" description="Helical" evidence="7">
    <location>
        <begin position="130"/>
        <end position="147"/>
    </location>
</feature>
<keyword evidence="9" id="KW-1185">Reference proteome</keyword>
<feature type="transmembrane region" description="Helical" evidence="7">
    <location>
        <begin position="485"/>
        <end position="507"/>
    </location>
</feature>
<evidence type="ECO:0000256" key="2">
    <source>
        <dbReference type="ARBA" id="ARBA00022448"/>
    </source>
</evidence>
<feature type="transmembrane region" description="Helical" evidence="7">
    <location>
        <begin position="519"/>
        <end position="538"/>
    </location>
</feature>
<dbReference type="InterPro" id="IPR050367">
    <property type="entry name" value="APC_superfamily"/>
</dbReference>
<keyword evidence="6 7" id="KW-0472">Membrane</keyword>
<feature type="transmembrane region" description="Helical" evidence="7">
    <location>
        <begin position="40"/>
        <end position="60"/>
    </location>
</feature>
<feature type="transmembrane region" description="Helical" evidence="7">
    <location>
        <begin position="93"/>
        <end position="118"/>
    </location>
</feature>
<proteinExistence type="predicted"/>
<evidence type="ECO:0000256" key="5">
    <source>
        <dbReference type="ARBA" id="ARBA00022989"/>
    </source>
</evidence>